<evidence type="ECO:0000313" key="1">
    <source>
        <dbReference type="EMBL" id="USQ81269.1"/>
    </source>
</evidence>
<reference evidence="1" key="1">
    <citation type="submission" date="2022-06" db="EMBL/GenBank/DDBJ databases">
        <title>Ornithinimicrobium HY1793.</title>
        <authorList>
            <person name="Huang Y."/>
        </authorList>
    </citation>
    <scope>NUCLEOTIDE SEQUENCE</scope>
    <source>
        <strain evidence="1">HY1793</strain>
    </source>
</reference>
<sequence>MSSQPEIPAVDELGDHYLDTFTAAYPFTATVFGLPGHDAEVQDVSEQGRADLARTMAQLRDQVSALAPDELTPTERASRSLLLHTTSTVVDSVESRESDWQIGGLVGPVYAVLAMVPKVTLDSAQRGQDYEARLARLDGYLDQSIDALRRGVRDGLVANRRLVESTVSTLDAYLGAGVAADPLLQPLGQLADEAGRARIEESVTGSVRPAMARLRRALAEEVLPAARPDDRGGMTYLPGGDEAYTKLVRQHTTTDRTVEELHATGLTIAEKLRGEFSELGSRVLGTGDVAEVTHRLREDPGLRFSSGEEMLHLASEAMRRAEEAVPDWFNRWHQAACEIGPLNAAEAETSALGYYQPPAGDGTRPGRCWLNTSHPEARPRYEMETLTFHETVPGHHLQFALSQELTELPAYRRFAYVTAFGEGWGLYTERLGDEMGIYSDDLARFGMVSFDAWRAARLVVDTGIHALGWSRQQAIDYMWDNTALTRGNIINEVDRYTSMPGQALAYMTGRLEIVRLRKAAEAELGARFDIKAFHDTVLGGGSVPLSELADVVTRWSATHADEPETKETP</sequence>
<protein>
    <submittedName>
        <fullName evidence="1">DUF885 domain-containing protein</fullName>
    </submittedName>
</protein>
<evidence type="ECO:0000313" key="2">
    <source>
        <dbReference type="Proteomes" id="UP001056455"/>
    </source>
</evidence>
<dbReference type="InterPro" id="IPR010281">
    <property type="entry name" value="DUF885"/>
</dbReference>
<organism evidence="1 2">
    <name type="scientific">Ornithinimicrobium faecis</name>
    <dbReference type="NCBI Taxonomy" id="2934158"/>
    <lineage>
        <taxon>Bacteria</taxon>
        <taxon>Bacillati</taxon>
        <taxon>Actinomycetota</taxon>
        <taxon>Actinomycetes</taxon>
        <taxon>Micrococcales</taxon>
        <taxon>Ornithinimicrobiaceae</taxon>
        <taxon>Ornithinimicrobium</taxon>
    </lineage>
</organism>
<dbReference type="PANTHER" id="PTHR33361:SF2">
    <property type="entry name" value="DUF885 DOMAIN-CONTAINING PROTEIN"/>
    <property type="match status" value="1"/>
</dbReference>
<keyword evidence="2" id="KW-1185">Reference proteome</keyword>
<accession>A0ABY4YX14</accession>
<dbReference type="Pfam" id="PF05960">
    <property type="entry name" value="DUF885"/>
    <property type="match status" value="1"/>
</dbReference>
<dbReference type="PANTHER" id="PTHR33361">
    <property type="entry name" value="GLR0591 PROTEIN"/>
    <property type="match status" value="1"/>
</dbReference>
<proteinExistence type="predicted"/>
<dbReference type="Proteomes" id="UP001056455">
    <property type="component" value="Chromosome"/>
</dbReference>
<gene>
    <name evidence="1" type="ORF">NF556_06390</name>
</gene>
<dbReference type="EMBL" id="CP099489">
    <property type="protein sequence ID" value="USQ81269.1"/>
    <property type="molecule type" value="Genomic_DNA"/>
</dbReference>
<name>A0ABY4YX14_9MICO</name>
<dbReference type="RefSeq" id="WP_252594653.1">
    <property type="nucleotide sequence ID" value="NZ_CP099489.1"/>
</dbReference>